<evidence type="ECO:0000313" key="7">
    <source>
        <dbReference type="EMBL" id="CAI4001109.1"/>
    </source>
</evidence>
<keyword evidence="5 6" id="KW-0472">Membrane</keyword>
<evidence type="ECO:0000256" key="4">
    <source>
        <dbReference type="ARBA" id="ARBA00022989"/>
    </source>
</evidence>
<protein>
    <submittedName>
        <fullName evidence="7">Uncharacterized protein</fullName>
    </submittedName>
</protein>
<keyword evidence="4 6" id="KW-1133">Transmembrane helix</keyword>
<evidence type="ECO:0000256" key="5">
    <source>
        <dbReference type="ARBA" id="ARBA00023136"/>
    </source>
</evidence>
<keyword evidence="3 6" id="KW-0812">Transmembrane</keyword>
<dbReference type="InterPro" id="IPR012435">
    <property type="entry name" value="TMEM144"/>
</dbReference>
<reference evidence="8 9" key="2">
    <citation type="submission" date="2024-05" db="EMBL/GenBank/DDBJ databases">
        <authorList>
            <person name="Chen Y."/>
            <person name="Shah S."/>
            <person name="Dougan E. K."/>
            <person name="Thang M."/>
            <person name="Chan C."/>
        </authorList>
    </citation>
    <scope>NUCLEOTIDE SEQUENCE [LARGE SCALE GENOMIC DNA]</scope>
</reference>
<dbReference type="EMBL" id="CAMXCT020002890">
    <property type="protein sequence ID" value="CAL1154484.1"/>
    <property type="molecule type" value="Genomic_DNA"/>
</dbReference>
<evidence type="ECO:0000256" key="1">
    <source>
        <dbReference type="ARBA" id="ARBA00004141"/>
    </source>
</evidence>
<dbReference type="PANTHER" id="PTHR16119:SF17">
    <property type="entry name" value="TRANSMEMBRANE PROTEIN 144"/>
    <property type="match status" value="1"/>
</dbReference>
<dbReference type="PANTHER" id="PTHR16119">
    <property type="entry name" value="TRANSMEMBRANE PROTEIN 144"/>
    <property type="match status" value="1"/>
</dbReference>
<evidence type="ECO:0000256" key="6">
    <source>
        <dbReference type="SAM" id="Phobius"/>
    </source>
</evidence>
<sequence>MEYWIGLLCAAFAAIAFGVQYAPVKKYEIYDGITFQWFMCAGILMVGFLSSIIFGDFGMKDAENHLTVGSFERSGTGQIAL</sequence>
<evidence type="ECO:0000256" key="3">
    <source>
        <dbReference type="ARBA" id="ARBA00022692"/>
    </source>
</evidence>
<comment type="similarity">
    <text evidence="2">Belongs to the TMEM144 family.</text>
</comment>
<accession>A0A9P1D0E6</accession>
<evidence type="ECO:0000313" key="8">
    <source>
        <dbReference type="EMBL" id="CAL4788421.1"/>
    </source>
</evidence>
<dbReference type="GO" id="GO:0015144">
    <property type="term" value="F:carbohydrate transmembrane transporter activity"/>
    <property type="evidence" value="ECO:0007669"/>
    <property type="project" value="InterPro"/>
</dbReference>
<evidence type="ECO:0000313" key="9">
    <source>
        <dbReference type="Proteomes" id="UP001152797"/>
    </source>
</evidence>
<keyword evidence="9" id="KW-1185">Reference proteome</keyword>
<dbReference type="EMBL" id="CAMXCT030002890">
    <property type="protein sequence ID" value="CAL4788421.1"/>
    <property type="molecule type" value="Genomic_DNA"/>
</dbReference>
<organism evidence="7">
    <name type="scientific">Cladocopium goreaui</name>
    <dbReference type="NCBI Taxonomy" id="2562237"/>
    <lineage>
        <taxon>Eukaryota</taxon>
        <taxon>Sar</taxon>
        <taxon>Alveolata</taxon>
        <taxon>Dinophyceae</taxon>
        <taxon>Suessiales</taxon>
        <taxon>Symbiodiniaceae</taxon>
        <taxon>Cladocopium</taxon>
    </lineage>
</organism>
<dbReference type="GO" id="GO:0016020">
    <property type="term" value="C:membrane"/>
    <property type="evidence" value="ECO:0007669"/>
    <property type="project" value="UniProtKB-SubCell"/>
</dbReference>
<dbReference type="OrthoDB" id="426527at2759"/>
<feature type="transmembrane region" description="Helical" evidence="6">
    <location>
        <begin position="34"/>
        <end position="54"/>
    </location>
</feature>
<gene>
    <name evidence="7" type="ORF">C1SCF055_LOCUS27182</name>
</gene>
<dbReference type="InterPro" id="IPR010651">
    <property type="entry name" value="Sugar_transport"/>
</dbReference>
<comment type="caution">
    <text evidence="7">The sequence shown here is derived from an EMBL/GenBank/DDBJ whole genome shotgun (WGS) entry which is preliminary data.</text>
</comment>
<dbReference type="EMBL" id="CAMXCT010002890">
    <property type="protein sequence ID" value="CAI4001109.1"/>
    <property type="molecule type" value="Genomic_DNA"/>
</dbReference>
<evidence type="ECO:0000256" key="2">
    <source>
        <dbReference type="ARBA" id="ARBA00005731"/>
    </source>
</evidence>
<proteinExistence type="inferred from homology"/>
<reference evidence="7" key="1">
    <citation type="submission" date="2022-10" db="EMBL/GenBank/DDBJ databases">
        <authorList>
            <person name="Chen Y."/>
            <person name="Dougan E. K."/>
            <person name="Chan C."/>
            <person name="Rhodes N."/>
            <person name="Thang M."/>
        </authorList>
    </citation>
    <scope>NUCLEOTIDE SEQUENCE</scope>
</reference>
<dbReference type="Proteomes" id="UP001152797">
    <property type="component" value="Unassembled WGS sequence"/>
</dbReference>
<dbReference type="Pfam" id="PF07857">
    <property type="entry name" value="TMEM144"/>
    <property type="match status" value="1"/>
</dbReference>
<name>A0A9P1D0E6_9DINO</name>
<comment type="subcellular location">
    <subcellularLocation>
        <location evidence="1">Membrane</location>
        <topology evidence="1">Multi-pass membrane protein</topology>
    </subcellularLocation>
</comment>
<dbReference type="AlphaFoldDB" id="A0A9P1D0E6"/>